<dbReference type="OrthoDB" id="331199at2759"/>
<dbReference type="Proteomes" id="UP000221165">
    <property type="component" value="Unassembled WGS sequence"/>
</dbReference>
<name>A0A2C6KGT9_9APIC</name>
<keyword evidence="4" id="KW-1185">Reference proteome</keyword>
<dbReference type="VEuPathDB" id="ToxoDB:CSUI_009426"/>
<gene>
    <name evidence="3" type="ORF">CSUI_009426</name>
</gene>
<dbReference type="InterPro" id="IPR036755">
    <property type="entry name" value="SRS_dom_sf"/>
</dbReference>
<dbReference type="GeneID" id="94432753"/>
<feature type="chain" id="PRO_5012586992" evidence="1">
    <location>
        <begin position="36"/>
        <end position="350"/>
    </location>
</feature>
<proteinExistence type="predicted"/>
<dbReference type="AlphaFoldDB" id="A0A2C6KGT9"/>
<feature type="domain" description="SRS" evidence="2">
    <location>
        <begin position="47"/>
        <end position="190"/>
    </location>
</feature>
<dbReference type="InterPro" id="IPR007226">
    <property type="entry name" value="SRS_dom"/>
</dbReference>
<feature type="domain" description="SRS" evidence="2">
    <location>
        <begin position="201"/>
        <end position="318"/>
    </location>
</feature>
<keyword evidence="1" id="KW-0732">Signal</keyword>
<dbReference type="Gene3D" id="2.60.40.1320">
    <property type="entry name" value="SRS domain"/>
    <property type="match status" value="2"/>
</dbReference>
<dbReference type="GO" id="GO:0016020">
    <property type="term" value="C:membrane"/>
    <property type="evidence" value="ECO:0007669"/>
    <property type="project" value="InterPro"/>
</dbReference>
<dbReference type="RefSeq" id="XP_067918482.1">
    <property type="nucleotide sequence ID" value="XM_068069542.1"/>
</dbReference>
<dbReference type="SUPFAM" id="SSF74877">
    <property type="entry name" value="Major surface antigen p30, SAG1"/>
    <property type="match status" value="2"/>
</dbReference>
<dbReference type="PRINTS" id="PR01801">
    <property type="entry name" value="SURFCEANTIGN"/>
</dbReference>
<organism evidence="3 4">
    <name type="scientific">Cystoisospora suis</name>
    <dbReference type="NCBI Taxonomy" id="483139"/>
    <lineage>
        <taxon>Eukaryota</taxon>
        <taxon>Sar</taxon>
        <taxon>Alveolata</taxon>
        <taxon>Apicomplexa</taxon>
        <taxon>Conoidasida</taxon>
        <taxon>Coccidia</taxon>
        <taxon>Eucoccidiorida</taxon>
        <taxon>Eimeriorina</taxon>
        <taxon>Sarcocystidae</taxon>
        <taxon>Cystoisospora</taxon>
    </lineage>
</organism>
<reference evidence="3 4" key="1">
    <citation type="journal article" date="2017" name="Int. J. Parasitol.">
        <title>The genome of the protozoan parasite Cystoisospora suis and a reverse vaccinology approach to identify vaccine candidates.</title>
        <authorList>
            <person name="Palmieri N."/>
            <person name="Shrestha A."/>
            <person name="Ruttkowski B."/>
            <person name="Beck T."/>
            <person name="Vogl C."/>
            <person name="Tomley F."/>
            <person name="Blake D.P."/>
            <person name="Joachim A."/>
        </authorList>
    </citation>
    <scope>NUCLEOTIDE SEQUENCE [LARGE SCALE GENOMIC DNA]</scope>
    <source>
        <strain evidence="3 4">Wien I</strain>
    </source>
</reference>
<sequence length="350" mass="36915">MWCPLLRRKSSGFSSFGSHLEVLLLLSAVAVGASGSVTSKTSGVTGQVATCVVATEIQKTATLEGSISQANPTFELLCQGTNPTAVPVELKKVCKQSDIPSARSDLGAQTPLSECAADTGKQQCDVTTLLFPGAKAVWEAVTQTEANSSTDKKYRLIIAKEDFPLLDQRFFVGCMEKSKPQSSCQVNITVNARASEVSADNVVTCAYGKDSNKAPVAVTLTPEKNSFTLKCGSEGARIPTEKQEYCSGTSIDRCSAKQLTSLIPKAEASWWTESDGQKTVQFTIPTDKFPSSDTVFLVGCKTAEKEKDATSCNVNVTVKSSAVSSFSKDAFSLGGVLSAVVLALSSGLIA</sequence>
<accession>A0A2C6KGT9</accession>
<feature type="signal peptide" evidence="1">
    <location>
        <begin position="1"/>
        <end position="35"/>
    </location>
</feature>
<dbReference type="EMBL" id="MIGC01005613">
    <property type="protein sequence ID" value="PHJ16757.1"/>
    <property type="molecule type" value="Genomic_DNA"/>
</dbReference>
<dbReference type="Pfam" id="PF04092">
    <property type="entry name" value="SAG"/>
    <property type="match status" value="2"/>
</dbReference>
<evidence type="ECO:0000259" key="2">
    <source>
        <dbReference type="Pfam" id="PF04092"/>
    </source>
</evidence>
<evidence type="ECO:0000313" key="3">
    <source>
        <dbReference type="EMBL" id="PHJ16757.1"/>
    </source>
</evidence>
<dbReference type="InterPro" id="IPR028352">
    <property type="entry name" value="Surface_antig_SAG1"/>
</dbReference>
<protein>
    <submittedName>
        <fullName evidence="3">Srs domain-containing protein</fullName>
    </submittedName>
</protein>
<evidence type="ECO:0000313" key="4">
    <source>
        <dbReference type="Proteomes" id="UP000221165"/>
    </source>
</evidence>
<evidence type="ECO:0000256" key="1">
    <source>
        <dbReference type="SAM" id="SignalP"/>
    </source>
</evidence>
<comment type="caution">
    <text evidence="3">The sequence shown here is derived from an EMBL/GenBank/DDBJ whole genome shotgun (WGS) entry which is preliminary data.</text>
</comment>